<dbReference type="Pfam" id="PF13614">
    <property type="entry name" value="AAA_31"/>
    <property type="match status" value="1"/>
</dbReference>
<gene>
    <name evidence="2" type="ORF">NG895_03265</name>
</gene>
<dbReference type="PANTHER" id="PTHR13696:SF52">
    <property type="entry name" value="PARA FAMILY PROTEIN CT_582"/>
    <property type="match status" value="1"/>
</dbReference>
<dbReference type="InterPro" id="IPR025669">
    <property type="entry name" value="AAA_dom"/>
</dbReference>
<accession>A0A9X2FAU3</accession>
<comment type="caution">
    <text evidence="2">The sequence shown here is derived from an EMBL/GenBank/DDBJ whole genome shotgun (WGS) entry which is preliminary data.</text>
</comment>
<evidence type="ECO:0000313" key="2">
    <source>
        <dbReference type="EMBL" id="MCO6042919.1"/>
    </source>
</evidence>
<sequence>MSVVLFLNLKGGVAKTTNAVAIAECLASSGKSTLVIDADHQCTATEVLLGESRMEQLETSKRTLHDLFLEMMKPNFKPSRFDAFVADRASNIQGGLEHLSVIPCSVRINDIATRLRSHYKDLGPEKLKSVLQSNRYQFQRWLESNYDYTIVDCPPSLSFQVKQLLQVSTGYVVPCQPNRLSLRGADWLCKKLYRDGFRRSALGTLWSMCRVQDSRQVEVMEQAKHGRFGDHRFPTPFETVVPMRSAIAHAVDTVWEPASSIRDKYDSEFYPLFVQLANEIITRADEQAGTIMGVEKQLDLVEV</sequence>
<dbReference type="CDD" id="cd02042">
    <property type="entry name" value="ParAB_family"/>
    <property type="match status" value="1"/>
</dbReference>
<dbReference type="EMBL" id="JAMXLR010000015">
    <property type="protein sequence ID" value="MCO6042919.1"/>
    <property type="molecule type" value="Genomic_DNA"/>
</dbReference>
<name>A0A9X2FAU3_9BACT</name>
<dbReference type="PANTHER" id="PTHR13696">
    <property type="entry name" value="P-LOOP CONTAINING NUCLEOSIDE TRIPHOSPHATE HYDROLASE"/>
    <property type="match status" value="1"/>
</dbReference>
<dbReference type="InterPro" id="IPR050678">
    <property type="entry name" value="DNA_Partitioning_ATPase"/>
</dbReference>
<protein>
    <submittedName>
        <fullName evidence="2">AAA family ATPase</fullName>
    </submittedName>
</protein>
<feature type="domain" description="AAA" evidence="1">
    <location>
        <begin position="2"/>
        <end position="191"/>
    </location>
</feature>
<dbReference type="Gene3D" id="3.40.50.300">
    <property type="entry name" value="P-loop containing nucleotide triphosphate hydrolases"/>
    <property type="match status" value="1"/>
</dbReference>
<dbReference type="RefSeq" id="WP_252851019.1">
    <property type="nucleotide sequence ID" value="NZ_JAMXLR010000015.1"/>
</dbReference>
<dbReference type="SUPFAM" id="SSF52540">
    <property type="entry name" value="P-loop containing nucleoside triphosphate hydrolases"/>
    <property type="match status" value="1"/>
</dbReference>
<reference evidence="2" key="1">
    <citation type="submission" date="2022-06" db="EMBL/GenBank/DDBJ databases">
        <title>Aeoliella straminimaris, a novel planctomycete from sediments.</title>
        <authorList>
            <person name="Vitorino I.R."/>
            <person name="Lage O.M."/>
        </authorList>
    </citation>
    <scope>NUCLEOTIDE SEQUENCE</scope>
    <source>
        <strain evidence="2">ICT_H6.2</strain>
    </source>
</reference>
<evidence type="ECO:0000313" key="3">
    <source>
        <dbReference type="Proteomes" id="UP001155241"/>
    </source>
</evidence>
<organism evidence="2 3">
    <name type="scientific">Aeoliella straminimaris</name>
    <dbReference type="NCBI Taxonomy" id="2954799"/>
    <lineage>
        <taxon>Bacteria</taxon>
        <taxon>Pseudomonadati</taxon>
        <taxon>Planctomycetota</taxon>
        <taxon>Planctomycetia</taxon>
        <taxon>Pirellulales</taxon>
        <taxon>Lacipirellulaceae</taxon>
        <taxon>Aeoliella</taxon>
    </lineage>
</organism>
<dbReference type="InterPro" id="IPR027417">
    <property type="entry name" value="P-loop_NTPase"/>
</dbReference>
<dbReference type="Proteomes" id="UP001155241">
    <property type="component" value="Unassembled WGS sequence"/>
</dbReference>
<keyword evidence="3" id="KW-1185">Reference proteome</keyword>
<dbReference type="AlphaFoldDB" id="A0A9X2FAU3"/>
<evidence type="ECO:0000259" key="1">
    <source>
        <dbReference type="Pfam" id="PF13614"/>
    </source>
</evidence>
<proteinExistence type="predicted"/>